<keyword evidence="2" id="KW-0472">Membrane</keyword>
<dbReference type="EMBL" id="CAJNRE010021654">
    <property type="protein sequence ID" value="CAF2261152.1"/>
    <property type="molecule type" value="Genomic_DNA"/>
</dbReference>
<dbReference type="Proteomes" id="UP000663824">
    <property type="component" value="Unassembled WGS sequence"/>
</dbReference>
<gene>
    <name evidence="4" type="ORF">MBJ925_LOCUS38620</name>
</gene>
<comment type="caution">
    <text evidence="4">The sequence shown here is derived from an EMBL/GenBank/DDBJ whole genome shotgun (WGS) entry which is preliminary data.</text>
</comment>
<dbReference type="PROSITE" id="PS00383">
    <property type="entry name" value="TYR_PHOSPHATASE_1"/>
    <property type="match status" value="1"/>
</dbReference>
<name>A0A817AHC7_9BILA</name>
<sequence length="241" mass="27968">MLFFICHSVKKNSKEKKNGLFFLNFWFTLASFIEIMTSMQNLVLNPVDESARGPTPFSHWVIPKLLLASAYPGEKNPNSHKLLTRKIFDAGVQVIVNIMEIEELKTFTPYQDVMLQYAKEENREIEFVSFPIQDQSVHQDNQCVLDFCLELCDRVKRGQVVLVHCWGGHGRTGTIISIMIGILFNLNSKEAIFMNRRLHDQRIRTNGIPSPEAQSQIDQIRIILDEMYLKNNEKIEYETKM</sequence>
<reference evidence="4" key="1">
    <citation type="submission" date="2021-02" db="EMBL/GenBank/DDBJ databases">
        <authorList>
            <person name="Nowell W R."/>
        </authorList>
    </citation>
    <scope>NUCLEOTIDE SEQUENCE</scope>
</reference>
<feature type="domain" description="Tyrosine specific protein phosphatases" evidence="3">
    <location>
        <begin position="142"/>
        <end position="205"/>
    </location>
</feature>
<dbReference type="Gene3D" id="3.90.190.10">
    <property type="entry name" value="Protein tyrosine phosphatase superfamily"/>
    <property type="match status" value="1"/>
</dbReference>
<dbReference type="InterPro" id="IPR057023">
    <property type="entry name" value="PTP-SAK"/>
</dbReference>
<accession>A0A817AHC7</accession>
<evidence type="ECO:0000256" key="1">
    <source>
        <dbReference type="ARBA" id="ARBA00022801"/>
    </source>
</evidence>
<dbReference type="AlphaFoldDB" id="A0A817AHC7"/>
<organism evidence="4 5">
    <name type="scientific">Rotaria magnacalcarata</name>
    <dbReference type="NCBI Taxonomy" id="392030"/>
    <lineage>
        <taxon>Eukaryota</taxon>
        <taxon>Metazoa</taxon>
        <taxon>Spiralia</taxon>
        <taxon>Gnathifera</taxon>
        <taxon>Rotifera</taxon>
        <taxon>Eurotatoria</taxon>
        <taxon>Bdelloidea</taxon>
        <taxon>Philodinida</taxon>
        <taxon>Philodinidae</taxon>
        <taxon>Rotaria</taxon>
    </lineage>
</organism>
<dbReference type="InterPro" id="IPR029021">
    <property type="entry name" value="Prot-tyrosine_phosphatase-like"/>
</dbReference>
<dbReference type="InterPro" id="IPR000387">
    <property type="entry name" value="Tyr_Pase_dom"/>
</dbReference>
<keyword evidence="1" id="KW-0378">Hydrolase</keyword>
<dbReference type="CDD" id="cd14494">
    <property type="entry name" value="PTP_DSP_cys"/>
    <property type="match status" value="1"/>
</dbReference>
<dbReference type="SUPFAM" id="SSF52799">
    <property type="entry name" value="(Phosphotyrosine protein) phosphatases II"/>
    <property type="match status" value="1"/>
</dbReference>
<dbReference type="Pfam" id="PF22784">
    <property type="entry name" value="PTP-SAK"/>
    <property type="match status" value="1"/>
</dbReference>
<keyword evidence="2" id="KW-0812">Transmembrane</keyword>
<feature type="transmembrane region" description="Helical" evidence="2">
    <location>
        <begin position="20"/>
        <end position="39"/>
    </location>
</feature>
<evidence type="ECO:0000313" key="5">
    <source>
        <dbReference type="Proteomes" id="UP000663824"/>
    </source>
</evidence>
<evidence type="ECO:0000259" key="3">
    <source>
        <dbReference type="PROSITE" id="PS50056"/>
    </source>
</evidence>
<dbReference type="PROSITE" id="PS50056">
    <property type="entry name" value="TYR_PHOSPHATASE_2"/>
    <property type="match status" value="1"/>
</dbReference>
<protein>
    <recommendedName>
        <fullName evidence="3">Tyrosine specific protein phosphatases domain-containing protein</fullName>
    </recommendedName>
</protein>
<keyword evidence="2" id="KW-1133">Transmembrane helix</keyword>
<dbReference type="GO" id="GO:0016791">
    <property type="term" value="F:phosphatase activity"/>
    <property type="evidence" value="ECO:0007669"/>
    <property type="project" value="UniProtKB-ARBA"/>
</dbReference>
<evidence type="ECO:0000313" key="4">
    <source>
        <dbReference type="EMBL" id="CAF2261152.1"/>
    </source>
</evidence>
<dbReference type="InterPro" id="IPR016130">
    <property type="entry name" value="Tyr_Pase_AS"/>
</dbReference>
<proteinExistence type="predicted"/>
<evidence type="ECO:0000256" key="2">
    <source>
        <dbReference type="SAM" id="Phobius"/>
    </source>
</evidence>